<dbReference type="EMBL" id="CAKAEH010001725">
    <property type="protein sequence ID" value="CAG9538933.1"/>
    <property type="molecule type" value="Genomic_DNA"/>
</dbReference>
<protein>
    <submittedName>
        <fullName evidence="1">Uncharacterized protein</fullName>
    </submittedName>
</protein>
<evidence type="ECO:0000313" key="1">
    <source>
        <dbReference type="EMBL" id="CAG9538933.1"/>
    </source>
</evidence>
<proteinExistence type="predicted"/>
<organism evidence="1 2">
    <name type="scientific">Cercopithifilaria johnstoni</name>
    <dbReference type="NCBI Taxonomy" id="2874296"/>
    <lineage>
        <taxon>Eukaryota</taxon>
        <taxon>Metazoa</taxon>
        <taxon>Ecdysozoa</taxon>
        <taxon>Nematoda</taxon>
        <taxon>Chromadorea</taxon>
        <taxon>Rhabditida</taxon>
        <taxon>Spirurina</taxon>
        <taxon>Spiruromorpha</taxon>
        <taxon>Filarioidea</taxon>
        <taxon>Onchocercidae</taxon>
        <taxon>Cercopithifilaria</taxon>
    </lineage>
</organism>
<dbReference type="OrthoDB" id="5813196at2759"/>
<comment type="caution">
    <text evidence="1">The sequence shown here is derived from an EMBL/GenBank/DDBJ whole genome shotgun (WGS) entry which is preliminary data.</text>
</comment>
<name>A0A8J2MTA2_9BILA</name>
<reference evidence="1" key="1">
    <citation type="submission" date="2021-09" db="EMBL/GenBank/DDBJ databases">
        <authorList>
            <consortium name="Pathogen Informatics"/>
        </authorList>
    </citation>
    <scope>NUCLEOTIDE SEQUENCE</scope>
</reference>
<accession>A0A8J2MTA2</accession>
<evidence type="ECO:0000313" key="2">
    <source>
        <dbReference type="Proteomes" id="UP000746747"/>
    </source>
</evidence>
<keyword evidence="2" id="KW-1185">Reference proteome</keyword>
<gene>
    <name evidence="1" type="ORF">CJOHNSTONI_LOCUS8591</name>
</gene>
<sequence length="138" mass="16025">MIASLKRKKGAQNADNPDVTAHISACWAWMTGILSWHWRFLNLRASSVIALIQFKINGLVSLGLNGITLLLLVEEENEKLEERSIYERNDRLTLTIFLRFEPIKKLEPPELLLMRTLQKEMWAAALKRGTWFRVPQHD</sequence>
<dbReference type="AlphaFoldDB" id="A0A8J2MTA2"/>
<dbReference type="Proteomes" id="UP000746747">
    <property type="component" value="Unassembled WGS sequence"/>
</dbReference>